<evidence type="ECO:0000259" key="1">
    <source>
        <dbReference type="Pfam" id="PF18478"/>
    </source>
</evidence>
<evidence type="ECO:0000313" key="2">
    <source>
        <dbReference type="EMBL" id="GIH72469.1"/>
    </source>
</evidence>
<comment type="caution">
    <text evidence="2">The sequence shown here is derived from an EMBL/GenBank/DDBJ whole genome shotgun (WGS) entry which is preliminary data.</text>
</comment>
<reference evidence="2" key="1">
    <citation type="submission" date="2021-01" db="EMBL/GenBank/DDBJ databases">
        <title>Whole genome shotgun sequence of Sphaerimonospora thailandensis NBRC 107569.</title>
        <authorList>
            <person name="Komaki H."/>
            <person name="Tamura T."/>
        </authorList>
    </citation>
    <scope>NUCLEOTIDE SEQUENCE</scope>
    <source>
        <strain evidence="2">NBRC 107569</strain>
    </source>
</reference>
<dbReference type="AlphaFoldDB" id="A0A8J3W0Q3"/>
<dbReference type="Pfam" id="PF18478">
    <property type="entry name" value="PIN_10"/>
    <property type="match status" value="1"/>
</dbReference>
<organism evidence="2 3">
    <name type="scientific">Sphaerimonospora thailandensis</name>
    <dbReference type="NCBI Taxonomy" id="795644"/>
    <lineage>
        <taxon>Bacteria</taxon>
        <taxon>Bacillati</taxon>
        <taxon>Actinomycetota</taxon>
        <taxon>Actinomycetes</taxon>
        <taxon>Streptosporangiales</taxon>
        <taxon>Streptosporangiaceae</taxon>
        <taxon>Sphaerimonospora</taxon>
    </lineage>
</organism>
<dbReference type="EMBL" id="BOOG01000052">
    <property type="protein sequence ID" value="GIH72469.1"/>
    <property type="molecule type" value="Genomic_DNA"/>
</dbReference>
<dbReference type="RefSeq" id="WP_204018131.1">
    <property type="nucleotide sequence ID" value="NZ_BOOG01000052.1"/>
</dbReference>
<name>A0A8J3W0Q3_9ACTN</name>
<gene>
    <name evidence="2" type="ORF">Mth01_47220</name>
</gene>
<accession>A0A8J3W0Q3</accession>
<protein>
    <recommendedName>
        <fullName evidence="1">VapC45 PIN like domain-containing protein</fullName>
    </recommendedName>
</protein>
<dbReference type="InterPro" id="IPR041375">
    <property type="entry name" value="VapC45_PIN-like"/>
</dbReference>
<feature type="domain" description="VapC45 PIN like" evidence="1">
    <location>
        <begin position="8"/>
        <end position="91"/>
    </location>
</feature>
<proteinExistence type="predicted"/>
<dbReference type="Proteomes" id="UP000610966">
    <property type="component" value="Unassembled WGS sequence"/>
</dbReference>
<sequence>MSQPGQPPKFFADRSLGRIAVPNLLRAAGWDLITLAEHYGVPADEQVADTEWIEETAKLGWIVLMKDKRIRYRRAEIDAVIEYRARCFVITRGDLASAVYADRFLANQQAIFRAAADPGPSIYAVHADCLESLYPSRLN</sequence>
<evidence type="ECO:0000313" key="3">
    <source>
        <dbReference type="Proteomes" id="UP000610966"/>
    </source>
</evidence>
<keyword evidence="3" id="KW-1185">Reference proteome</keyword>